<comment type="caution">
    <text evidence="2">The sequence shown here is derived from an EMBL/GenBank/DDBJ whole genome shotgun (WGS) entry which is preliminary data.</text>
</comment>
<dbReference type="AlphaFoldDB" id="A0A2N6NEN8"/>
<reference evidence="2 3" key="1">
    <citation type="journal article" date="2016" name="Appl. Microbiol. Biotechnol.">
        <title>Characterization of T-DNA insertion mutants with decreased virulence in the entomopathogenic fungus Beauveria bassiana JEF-007.</title>
        <authorList>
            <person name="Kim S."/>
            <person name="Lee S.J."/>
            <person name="Nai Y.S."/>
            <person name="Yu J.S."/>
            <person name="Lee M.R."/>
            <person name="Yang Y.T."/>
            <person name="Kim J.S."/>
        </authorList>
    </citation>
    <scope>NUCLEOTIDE SEQUENCE [LARGE SCALE GENOMIC DNA]</scope>
    <source>
        <strain evidence="2 3">JEF-007</strain>
    </source>
</reference>
<name>A0A2N6NEN8_BEABA</name>
<dbReference type="Proteomes" id="UP000235728">
    <property type="component" value="Unassembled WGS sequence"/>
</dbReference>
<evidence type="ECO:0000256" key="1">
    <source>
        <dbReference type="SAM" id="MobiDB-lite"/>
    </source>
</evidence>
<gene>
    <name evidence="2" type="ORF">BM221_007957</name>
</gene>
<evidence type="ECO:0000313" key="3">
    <source>
        <dbReference type="Proteomes" id="UP000235728"/>
    </source>
</evidence>
<feature type="region of interest" description="Disordered" evidence="1">
    <location>
        <begin position="70"/>
        <end position="89"/>
    </location>
</feature>
<protein>
    <submittedName>
        <fullName evidence="2">Uncharacterized protein</fullName>
    </submittedName>
</protein>
<organism evidence="2 3">
    <name type="scientific">Beauveria bassiana</name>
    <name type="common">White muscardine disease fungus</name>
    <name type="synonym">Tritirachium shiotae</name>
    <dbReference type="NCBI Taxonomy" id="176275"/>
    <lineage>
        <taxon>Eukaryota</taxon>
        <taxon>Fungi</taxon>
        <taxon>Dikarya</taxon>
        <taxon>Ascomycota</taxon>
        <taxon>Pezizomycotina</taxon>
        <taxon>Sordariomycetes</taxon>
        <taxon>Hypocreomycetidae</taxon>
        <taxon>Hypocreales</taxon>
        <taxon>Cordycipitaceae</taxon>
        <taxon>Beauveria</taxon>
    </lineage>
</organism>
<proteinExistence type="predicted"/>
<sequence length="89" mass="9743">MVNLEEAGKITPLMAVITAQDSGTGHLHLQVRKPSAELARADKNGYIDVYKAASSAWPKSCGVCILHGKRRERRRRESRESAKSNGGPK</sequence>
<accession>A0A2N6NEN8</accession>
<evidence type="ECO:0000313" key="2">
    <source>
        <dbReference type="EMBL" id="PMB65760.1"/>
    </source>
</evidence>
<dbReference type="EMBL" id="MRVG01000009">
    <property type="protein sequence ID" value="PMB65760.1"/>
    <property type="molecule type" value="Genomic_DNA"/>
</dbReference>